<dbReference type="Proteomes" id="UP000186955">
    <property type="component" value="Unassembled WGS sequence"/>
</dbReference>
<name>A0A1Q5SMN3_9EURO</name>
<dbReference type="EMBL" id="MNBE01000775">
    <property type="protein sequence ID" value="OKO89267.1"/>
    <property type="molecule type" value="Genomic_DNA"/>
</dbReference>
<evidence type="ECO:0000313" key="2">
    <source>
        <dbReference type="Proteomes" id="UP000186955"/>
    </source>
</evidence>
<keyword evidence="2" id="KW-1185">Reference proteome</keyword>
<comment type="caution">
    <text evidence="1">The sequence shown here is derived from an EMBL/GenBank/DDBJ whole genome shotgun (WGS) entry which is preliminary data.</text>
</comment>
<reference evidence="1 2" key="1">
    <citation type="submission" date="2016-10" db="EMBL/GenBank/DDBJ databases">
        <title>Genome sequence of the ascomycete fungus Penicillium subrubescens.</title>
        <authorList>
            <person name="De Vries R.P."/>
            <person name="Peng M."/>
            <person name="Dilokpimol A."/>
            <person name="Hilden K."/>
            <person name="Makela M.R."/>
            <person name="Grigoriev I."/>
            <person name="Riley R."/>
            <person name="Granchi Z."/>
        </authorList>
    </citation>
    <scope>NUCLEOTIDE SEQUENCE [LARGE SCALE GENOMIC DNA]</scope>
    <source>
        <strain evidence="1 2">CBS 132785</strain>
    </source>
</reference>
<evidence type="ECO:0000313" key="1">
    <source>
        <dbReference type="EMBL" id="OKO89267.1"/>
    </source>
</evidence>
<dbReference type="AlphaFoldDB" id="A0A1Q5SMN3"/>
<sequence length="115" mass="13776">MSAFVPARLLHWVEIRLTELDQLTGETIEEHLFYLSSTTYGRYDLYWVRRQIMDIISSPRYDQPRLFRLSLRPRPELPTYFPDAAFPLHTTQPLATCLNPDVFVQNLTDNYRWRL</sequence>
<organism evidence="1 2">
    <name type="scientific">Penicillium subrubescens</name>
    <dbReference type="NCBI Taxonomy" id="1316194"/>
    <lineage>
        <taxon>Eukaryota</taxon>
        <taxon>Fungi</taxon>
        <taxon>Dikarya</taxon>
        <taxon>Ascomycota</taxon>
        <taxon>Pezizomycotina</taxon>
        <taxon>Eurotiomycetes</taxon>
        <taxon>Eurotiomycetidae</taxon>
        <taxon>Eurotiales</taxon>
        <taxon>Aspergillaceae</taxon>
        <taxon>Penicillium</taxon>
    </lineage>
</organism>
<gene>
    <name evidence="1" type="ORF">PENSUB_13802</name>
</gene>
<accession>A0A1Q5SMN3</accession>
<proteinExistence type="predicted"/>
<protein>
    <submittedName>
        <fullName evidence="1">Uncharacterized protein</fullName>
    </submittedName>
</protein>